<evidence type="ECO:0000313" key="1">
    <source>
        <dbReference type="EMBL" id="SJK98982.1"/>
    </source>
</evidence>
<organism evidence="1 2">
    <name type="scientific">Armillaria ostoyae</name>
    <name type="common">Armillaria root rot fungus</name>
    <dbReference type="NCBI Taxonomy" id="47428"/>
    <lineage>
        <taxon>Eukaryota</taxon>
        <taxon>Fungi</taxon>
        <taxon>Dikarya</taxon>
        <taxon>Basidiomycota</taxon>
        <taxon>Agaricomycotina</taxon>
        <taxon>Agaricomycetes</taxon>
        <taxon>Agaricomycetidae</taxon>
        <taxon>Agaricales</taxon>
        <taxon>Marasmiineae</taxon>
        <taxon>Physalacriaceae</taxon>
        <taxon>Armillaria</taxon>
    </lineage>
</organism>
<gene>
    <name evidence="1" type="ORF">ARMOST_02263</name>
</gene>
<dbReference type="AlphaFoldDB" id="A0A284QR85"/>
<dbReference type="EMBL" id="FUEG01000001">
    <property type="protein sequence ID" value="SJK98982.1"/>
    <property type="molecule type" value="Genomic_DNA"/>
</dbReference>
<sequence>MLTSSFQRLAGRPQIDPLITRGFPSILVLPQRVLVAVNACDRLLHCCQSEEMKNVVYLARHLPFPQLRPYQQQGHYLTARAMLCYPVSSAFTQRYCTYQTSKKDTSNTKCDGVFPSIGTLRRESDFIVGRVRGMMNSMHEPLSLTNLDHHAMRLLWTWNDQELISLFSTVLRWSGLLCEVGDFEDGTSTRHYIGVTRILEI</sequence>
<keyword evidence="2" id="KW-1185">Reference proteome</keyword>
<evidence type="ECO:0000313" key="2">
    <source>
        <dbReference type="Proteomes" id="UP000219338"/>
    </source>
</evidence>
<reference evidence="2" key="1">
    <citation type="journal article" date="2017" name="Nat. Ecol. Evol.">
        <title>Genome expansion and lineage-specific genetic innovations in the forest pathogenic fungi Armillaria.</title>
        <authorList>
            <person name="Sipos G."/>
            <person name="Prasanna A.N."/>
            <person name="Walter M.C."/>
            <person name="O'Connor E."/>
            <person name="Balint B."/>
            <person name="Krizsan K."/>
            <person name="Kiss B."/>
            <person name="Hess J."/>
            <person name="Varga T."/>
            <person name="Slot J."/>
            <person name="Riley R."/>
            <person name="Boka B."/>
            <person name="Rigling D."/>
            <person name="Barry K."/>
            <person name="Lee J."/>
            <person name="Mihaltcheva S."/>
            <person name="LaButti K."/>
            <person name="Lipzen A."/>
            <person name="Waldron R."/>
            <person name="Moloney N.M."/>
            <person name="Sperisen C."/>
            <person name="Kredics L."/>
            <person name="Vagvoelgyi C."/>
            <person name="Patrignani A."/>
            <person name="Fitzpatrick D."/>
            <person name="Nagy I."/>
            <person name="Doyle S."/>
            <person name="Anderson J.B."/>
            <person name="Grigoriev I.V."/>
            <person name="Gueldener U."/>
            <person name="Muensterkoetter M."/>
            <person name="Nagy L.G."/>
        </authorList>
    </citation>
    <scope>NUCLEOTIDE SEQUENCE [LARGE SCALE GENOMIC DNA]</scope>
    <source>
        <strain evidence="2">C18/9</strain>
    </source>
</reference>
<protein>
    <submittedName>
        <fullName evidence="1">Uncharacterized protein</fullName>
    </submittedName>
</protein>
<accession>A0A284QR85</accession>
<dbReference type="Proteomes" id="UP000219338">
    <property type="component" value="Unassembled WGS sequence"/>
</dbReference>
<proteinExistence type="predicted"/>
<name>A0A284QR85_ARMOS</name>